<dbReference type="PANTHER" id="PTHR19278:SF9">
    <property type="entry name" value="URIDINE 5'-MONOPHOSPHATE SYNTHASE"/>
    <property type="match status" value="1"/>
</dbReference>
<accession>A0A2X3BED1</accession>
<evidence type="ECO:0000256" key="5">
    <source>
        <dbReference type="ARBA" id="ARBA00022842"/>
    </source>
</evidence>
<evidence type="ECO:0000256" key="3">
    <source>
        <dbReference type="ARBA" id="ARBA00022676"/>
    </source>
</evidence>
<dbReference type="EC" id="2.4.2.10" evidence="2 7"/>
<dbReference type="GO" id="GO:0000287">
    <property type="term" value="F:magnesium ion binding"/>
    <property type="evidence" value="ECO:0007669"/>
    <property type="project" value="UniProtKB-UniRule"/>
</dbReference>
<evidence type="ECO:0000256" key="7">
    <source>
        <dbReference type="HAMAP-Rule" id="MF_01208"/>
    </source>
</evidence>
<dbReference type="Gene3D" id="3.40.50.2020">
    <property type="match status" value="1"/>
</dbReference>
<evidence type="ECO:0000256" key="2">
    <source>
        <dbReference type="ARBA" id="ARBA00011971"/>
    </source>
</evidence>
<dbReference type="GO" id="GO:0004588">
    <property type="term" value="F:orotate phosphoribosyltransferase activity"/>
    <property type="evidence" value="ECO:0007669"/>
    <property type="project" value="UniProtKB-UniRule"/>
</dbReference>
<evidence type="ECO:0000313" key="8">
    <source>
        <dbReference type="EMBL" id="SQB98973.1"/>
    </source>
</evidence>
<sequence>MTKTLDIQKIYEDSRALLQGHFLLSSGNHSDRYLQSARVLENPKNAEILAKALAEQIKAAKIEVECVCSPALGGILAGYELARALGVRFIFTERVDGEMQLRRGFEVQSNEKILVCEDIITTGGSALESARCVEFLGGVVVAYAGLANRGYCKRVGSNTHKKPECRLPDDIPLFALEDFIFAMYQPNECPMCKQNNSKAIKPGSRGNS</sequence>
<keyword evidence="6 7" id="KW-0665">Pyrimidine biosynthesis</keyword>
<dbReference type="PANTHER" id="PTHR19278">
    <property type="entry name" value="OROTATE PHOSPHORIBOSYLTRANSFERASE"/>
    <property type="match status" value="1"/>
</dbReference>
<comment type="catalytic activity">
    <reaction evidence="7">
        <text>orotidine 5'-phosphate + diphosphate = orotate + 5-phospho-alpha-D-ribose 1-diphosphate</text>
        <dbReference type="Rhea" id="RHEA:10380"/>
        <dbReference type="ChEBI" id="CHEBI:30839"/>
        <dbReference type="ChEBI" id="CHEBI:33019"/>
        <dbReference type="ChEBI" id="CHEBI:57538"/>
        <dbReference type="ChEBI" id="CHEBI:58017"/>
        <dbReference type="EC" id="2.4.2.10"/>
    </reaction>
</comment>
<keyword evidence="3 7" id="KW-0328">Glycosyltransferase</keyword>
<dbReference type="HAMAP" id="MF_01208">
    <property type="entry name" value="PyrE"/>
    <property type="match status" value="1"/>
</dbReference>
<evidence type="ECO:0000313" key="9">
    <source>
        <dbReference type="Proteomes" id="UP000250166"/>
    </source>
</evidence>
<dbReference type="EMBL" id="UAWL01000006">
    <property type="protein sequence ID" value="SQB98973.1"/>
    <property type="molecule type" value="Genomic_DNA"/>
</dbReference>
<gene>
    <name evidence="7 8" type="primary">pyrE</name>
    <name evidence="8" type="ORF">NCTC13102_01444</name>
</gene>
<organism evidence="8 9">
    <name type="scientific">Helicobacter fennelliae</name>
    <dbReference type="NCBI Taxonomy" id="215"/>
    <lineage>
        <taxon>Bacteria</taxon>
        <taxon>Pseudomonadati</taxon>
        <taxon>Campylobacterota</taxon>
        <taxon>Epsilonproteobacteria</taxon>
        <taxon>Campylobacterales</taxon>
        <taxon>Helicobacteraceae</taxon>
        <taxon>Helicobacter</taxon>
    </lineage>
</organism>
<keyword evidence="4 7" id="KW-0808">Transferase</keyword>
<dbReference type="UniPathway" id="UPA00070">
    <property type="reaction ID" value="UER00119"/>
</dbReference>
<comment type="caution">
    <text evidence="7">Lacks conserved residue(s) required for the propagation of feature annotation.</text>
</comment>
<dbReference type="Proteomes" id="UP000250166">
    <property type="component" value="Unassembled WGS sequence"/>
</dbReference>
<dbReference type="InterPro" id="IPR023031">
    <property type="entry name" value="OPRT"/>
</dbReference>
<evidence type="ECO:0000256" key="4">
    <source>
        <dbReference type="ARBA" id="ARBA00022679"/>
    </source>
</evidence>
<feature type="binding site" evidence="7">
    <location>
        <position position="94"/>
    </location>
    <ligand>
        <name>5-phospho-alpha-D-ribose 1-diphosphate</name>
        <dbReference type="ChEBI" id="CHEBI:58017"/>
        <note>ligand shared between dimeric partners</note>
    </ligand>
</feature>
<comment type="cofactor">
    <cofactor evidence="7">
        <name>Mg(2+)</name>
        <dbReference type="ChEBI" id="CHEBI:18420"/>
    </cofactor>
</comment>
<dbReference type="InterPro" id="IPR006273">
    <property type="entry name" value="Orotate_PRibTrfase_bac"/>
</dbReference>
<feature type="binding site" description="in other chain" evidence="7">
    <location>
        <begin position="117"/>
        <end position="125"/>
    </location>
    <ligand>
        <name>5-phospho-alpha-D-ribose 1-diphosphate</name>
        <dbReference type="ChEBI" id="CHEBI:58017"/>
        <note>ligand shared between dimeric partners</note>
    </ligand>
</feature>
<comment type="function">
    <text evidence="7">Catalyzes the transfer of a ribosyl phosphate group from 5-phosphoribose 1-diphosphate to orotate, leading to the formation of orotidine monophosphate (OMP).</text>
</comment>
<name>A0A2X3BED1_9HELI</name>
<comment type="subunit">
    <text evidence="7">Homodimer.</text>
</comment>
<keyword evidence="5 7" id="KW-0460">Magnesium</keyword>
<reference evidence="8 9" key="1">
    <citation type="submission" date="2018-06" db="EMBL/GenBank/DDBJ databases">
        <authorList>
            <consortium name="Pathogen Informatics"/>
            <person name="Doyle S."/>
        </authorList>
    </citation>
    <scope>NUCLEOTIDE SEQUENCE [LARGE SCALE GENOMIC DNA]</scope>
    <source>
        <strain evidence="8 9">NCTC13102</strain>
    </source>
</reference>
<evidence type="ECO:0000256" key="6">
    <source>
        <dbReference type="ARBA" id="ARBA00022975"/>
    </source>
</evidence>
<dbReference type="GO" id="GO:0019856">
    <property type="term" value="P:pyrimidine nucleobase biosynthetic process"/>
    <property type="evidence" value="ECO:0007669"/>
    <property type="project" value="InterPro"/>
</dbReference>
<protein>
    <recommendedName>
        <fullName evidence="2 7">Orotate phosphoribosyltransferase</fullName>
        <shortName evidence="7">OPRT</shortName>
        <shortName evidence="7">OPRTase</shortName>
        <ecNumber evidence="2 7">2.4.2.10</ecNumber>
    </recommendedName>
</protein>
<dbReference type="NCBIfam" id="TIGR01367">
    <property type="entry name" value="pyrE_Therm"/>
    <property type="match status" value="1"/>
</dbReference>
<comment type="similarity">
    <text evidence="7">Belongs to the purine/pyrimidine phosphoribosyltransferase family. PyrE subfamily.</text>
</comment>
<comment type="pathway">
    <text evidence="1 7">Pyrimidine metabolism; UMP biosynthesis via de novo pathway; UMP from orotate: step 1/2.</text>
</comment>
<proteinExistence type="inferred from homology"/>
<dbReference type="SUPFAM" id="SSF53271">
    <property type="entry name" value="PRTase-like"/>
    <property type="match status" value="1"/>
</dbReference>
<dbReference type="RefSeq" id="WP_112058766.1">
    <property type="nucleotide sequence ID" value="NZ_UAWL01000006.1"/>
</dbReference>
<feature type="binding site" evidence="7">
    <location>
        <position position="149"/>
    </location>
    <ligand>
        <name>orotate</name>
        <dbReference type="ChEBI" id="CHEBI:30839"/>
    </ligand>
</feature>
<dbReference type="InterPro" id="IPR029057">
    <property type="entry name" value="PRTase-like"/>
</dbReference>
<dbReference type="GO" id="GO:0044205">
    <property type="term" value="P:'de novo' UMP biosynthetic process"/>
    <property type="evidence" value="ECO:0007669"/>
    <property type="project" value="UniProtKB-UniRule"/>
</dbReference>
<dbReference type="InterPro" id="IPR000836">
    <property type="entry name" value="PRTase_dom"/>
</dbReference>
<evidence type="ECO:0000256" key="1">
    <source>
        <dbReference type="ARBA" id="ARBA00004889"/>
    </source>
</evidence>
<dbReference type="AlphaFoldDB" id="A0A2X3BED1"/>
<dbReference type="CDD" id="cd06223">
    <property type="entry name" value="PRTases_typeI"/>
    <property type="match status" value="1"/>
</dbReference>
<feature type="binding site" evidence="7">
    <location>
        <position position="121"/>
    </location>
    <ligand>
        <name>orotate</name>
        <dbReference type="ChEBI" id="CHEBI:30839"/>
    </ligand>
</feature>